<evidence type="ECO:0000256" key="3">
    <source>
        <dbReference type="ARBA" id="ARBA00022679"/>
    </source>
</evidence>
<protein>
    <submittedName>
        <fullName evidence="4">Glycosyl transferase family 2</fullName>
    </submittedName>
</protein>
<keyword evidence="2" id="KW-0328">Glycosyltransferase</keyword>
<dbReference type="KEGG" id="bmei:Spa11_28810"/>
<dbReference type="PANTHER" id="PTHR43179:SF12">
    <property type="entry name" value="GALACTOFURANOSYLTRANSFERASE GLFT2"/>
    <property type="match status" value="1"/>
</dbReference>
<dbReference type="InterPro" id="IPR029044">
    <property type="entry name" value="Nucleotide-diphossugar_trans"/>
</dbReference>
<evidence type="ECO:0000313" key="4">
    <source>
        <dbReference type="EMBL" id="QDV74674.1"/>
    </source>
</evidence>
<gene>
    <name evidence="4" type="ORF">Spa11_28810</name>
</gene>
<dbReference type="Gene3D" id="3.90.550.10">
    <property type="entry name" value="Spore Coat Polysaccharide Biosynthesis Protein SpsA, Chain A"/>
    <property type="match status" value="1"/>
</dbReference>
<dbReference type="Proteomes" id="UP000316426">
    <property type="component" value="Chromosome"/>
</dbReference>
<comment type="similarity">
    <text evidence="1">Belongs to the glycosyltransferase 2 family.</text>
</comment>
<evidence type="ECO:0000256" key="2">
    <source>
        <dbReference type="ARBA" id="ARBA00022676"/>
    </source>
</evidence>
<evidence type="ECO:0000256" key="1">
    <source>
        <dbReference type="ARBA" id="ARBA00006739"/>
    </source>
</evidence>
<reference evidence="4 5" key="1">
    <citation type="submission" date="2019-02" db="EMBL/GenBank/DDBJ databases">
        <title>Deep-cultivation of Planctomycetes and their phenomic and genomic characterization uncovers novel biology.</title>
        <authorList>
            <person name="Wiegand S."/>
            <person name="Jogler M."/>
            <person name="Boedeker C."/>
            <person name="Pinto D."/>
            <person name="Vollmers J."/>
            <person name="Rivas-Marin E."/>
            <person name="Kohn T."/>
            <person name="Peeters S.H."/>
            <person name="Heuer A."/>
            <person name="Rast P."/>
            <person name="Oberbeckmann S."/>
            <person name="Bunk B."/>
            <person name="Jeske O."/>
            <person name="Meyerdierks A."/>
            <person name="Storesund J.E."/>
            <person name="Kallscheuer N."/>
            <person name="Luecker S."/>
            <person name="Lage O.M."/>
            <person name="Pohl T."/>
            <person name="Merkel B.J."/>
            <person name="Hornburger P."/>
            <person name="Mueller R.-W."/>
            <person name="Bruemmer F."/>
            <person name="Labrenz M."/>
            <person name="Spormann A.M."/>
            <person name="Op den Camp H."/>
            <person name="Overmann J."/>
            <person name="Amann R."/>
            <person name="Jetten M.S.M."/>
            <person name="Mascher T."/>
            <person name="Medema M.H."/>
            <person name="Devos D.P."/>
            <person name="Kaster A.-K."/>
            <person name="Ovreas L."/>
            <person name="Rohde M."/>
            <person name="Galperin M.Y."/>
            <person name="Jogler C."/>
        </authorList>
    </citation>
    <scope>NUCLEOTIDE SEQUENCE [LARGE SCALE GENOMIC DNA]</scope>
    <source>
        <strain evidence="4 5">Spa11</strain>
    </source>
</reference>
<keyword evidence="5" id="KW-1185">Reference proteome</keyword>
<dbReference type="GO" id="GO:0016757">
    <property type="term" value="F:glycosyltransferase activity"/>
    <property type="evidence" value="ECO:0007669"/>
    <property type="project" value="UniProtKB-KW"/>
</dbReference>
<dbReference type="Pfam" id="PF13641">
    <property type="entry name" value="Glyco_tranf_2_3"/>
    <property type="match status" value="1"/>
</dbReference>
<keyword evidence="3 4" id="KW-0808">Transferase</keyword>
<evidence type="ECO:0000313" key="5">
    <source>
        <dbReference type="Proteomes" id="UP000316426"/>
    </source>
</evidence>
<sequence>MLVGCLRALSAQTLPPLEVFVCYRDGDGQTERALLSLGEKELSLVHRMVLGSSDNFAAGLRAGIAASSGDLVALTDDDSEAPPDWLERITGYFRDASVAGVGGRDVLPSETVLAEVVGRIQWFGRRIGNHHAGVGGMRDVDFLKGVNCCFRGDLLREIGVDRRLKGSGTVIHTELSICLPMRRSGWRLIYDPQLSVTHHIAQRQDGDNNHRGEFNTSGFGDTTHNETLMVLEHLSPLGRIAFACWSFLIGTAFTPGLLHCLRSVATGGEPATQAVRRWWATRSGRFAGLRTYLLLPRPTQLVAKRRP</sequence>
<dbReference type="PANTHER" id="PTHR43179">
    <property type="entry name" value="RHAMNOSYLTRANSFERASE WBBL"/>
    <property type="match status" value="1"/>
</dbReference>
<accession>A0A518KA47</accession>
<dbReference type="SUPFAM" id="SSF53448">
    <property type="entry name" value="Nucleotide-diphospho-sugar transferases"/>
    <property type="match status" value="1"/>
</dbReference>
<dbReference type="AlphaFoldDB" id="A0A518KA47"/>
<organism evidence="4 5">
    <name type="scientific">Botrimarina mediterranea</name>
    <dbReference type="NCBI Taxonomy" id="2528022"/>
    <lineage>
        <taxon>Bacteria</taxon>
        <taxon>Pseudomonadati</taxon>
        <taxon>Planctomycetota</taxon>
        <taxon>Planctomycetia</taxon>
        <taxon>Pirellulales</taxon>
        <taxon>Lacipirellulaceae</taxon>
        <taxon>Botrimarina</taxon>
    </lineage>
</organism>
<proteinExistence type="inferred from homology"/>
<dbReference type="EMBL" id="CP036349">
    <property type="protein sequence ID" value="QDV74674.1"/>
    <property type="molecule type" value="Genomic_DNA"/>
</dbReference>
<name>A0A518KA47_9BACT</name>